<evidence type="ECO:0000313" key="8">
    <source>
        <dbReference type="Proteomes" id="UP001597368"/>
    </source>
</evidence>
<dbReference type="SUPFAM" id="SSF144091">
    <property type="entry name" value="Rhomboid-like"/>
    <property type="match status" value="1"/>
</dbReference>
<dbReference type="Pfam" id="PF01694">
    <property type="entry name" value="Rhomboid"/>
    <property type="match status" value="1"/>
</dbReference>
<name>A0ABW4T4U5_9ACTN</name>
<evidence type="ECO:0000256" key="2">
    <source>
        <dbReference type="ARBA" id="ARBA00022692"/>
    </source>
</evidence>
<organism evidence="7 8">
    <name type="scientific">Nonomuraea mangrovi</name>
    <dbReference type="NCBI Taxonomy" id="2316207"/>
    <lineage>
        <taxon>Bacteria</taxon>
        <taxon>Bacillati</taxon>
        <taxon>Actinomycetota</taxon>
        <taxon>Actinomycetes</taxon>
        <taxon>Streptosporangiales</taxon>
        <taxon>Streptosporangiaceae</taxon>
        <taxon>Nonomuraea</taxon>
    </lineage>
</organism>
<evidence type="ECO:0000259" key="6">
    <source>
        <dbReference type="Pfam" id="PF01694"/>
    </source>
</evidence>
<accession>A0ABW4T4U5</accession>
<dbReference type="EMBL" id="JBHUFV010000047">
    <property type="protein sequence ID" value="MFD1936120.1"/>
    <property type="molecule type" value="Genomic_DNA"/>
</dbReference>
<comment type="caution">
    <text evidence="7">The sequence shown here is derived from an EMBL/GenBank/DDBJ whole genome shotgun (WGS) entry which is preliminary data.</text>
</comment>
<dbReference type="InterPro" id="IPR035952">
    <property type="entry name" value="Rhomboid-like_sf"/>
</dbReference>
<feature type="domain" description="Peptidase S54 rhomboid" evidence="6">
    <location>
        <begin position="1"/>
        <end position="57"/>
    </location>
</feature>
<dbReference type="Gene3D" id="1.20.1540.10">
    <property type="entry name" value="Rhomboid-like"/>
    <property type="match status" value="1"/>
</dbReference>
<sequence>MFNLATLAVVGYVAERALGPARWVVLYAAGAAAGEVTGYLLNDPGAGNSIAVCGLAGGGALALSALERSVGARYAVMVGFSAFAGSTLGAIVMVAGCAAAVLLVVHRDRVPASALAAAPLVVGLALAAVPDLHGPALLGGLIAGWVTNGMFPSTPRSAPLA</sequence>
<gene>
    <name evidence="7" type="ORF">ACFSKW_32085</name>
</gene>
<evidence type="ECO:0000256" key="3">
    <source>
        <dbReference type="ARBA" id="ARBA00022989"/>
    </source>
</evidence>
<dbReference type="Proteomes" id="UP001597368">
    <property type="component" value="Unassembled WGS sequence"/>
</dbReference>
<feature type="transmembrane region" description="Helical" evidence="5">
    <location>
        <begin position="46"/>
        <end position="66"/>
    </location>
</feature>
<dbReference type="RefSeq" id="WP_379576216.1">
    <property type="nucleotide sequence ID" value="NZ_JBHUFV010000047.1"/>
</dbReference>
<evidence type="ECO:0000313" key="7">
    <source>
        <dbReference type="EMBL" id="MFD1936120.1"/>
    </source>
</evidence>
<feature type="transmembrane region" description="Helical" evidence="5">
    <location>
        <begin position="78"/>
        <end position="104"/>
    </location>
</feature>
<dbReference type="InterPro" id="IPR022764">
    <property type="entry name" value="Peptidase_S54_rhomboid_dom"/>
</dbReference>
<protein>
    <recommendedName>
        <fullName evidence="6">Peptidase S54 rhomboid domain-containing protein</fullName>
    </recommendedName>
</protein>
<keyword evidence="3 5" id="KW-1133">Transmembrane helix</keyword>
<evidence type="ECO:0000256" key="4">
    <source>
        <dbReference type="ARBA" id="ARBA00023136"/>
    </source>
</evidence>
<feature type="transmembrane region" description="Helical" evidence="5">
    <location>
        <begin position="110"/>
        <end position="129"/>
    </location>
</feature>
<reference evidence="8" key="1">
    <citation type="journal article" date="2019" name="Int. J. Syst. Evol. Microbiol.">
        <title>The Global Catalogue of Microorganisms (GCM) 10K type strain sequencing project: providing services to taxonomists for standard genome sequencing and annotation.</title>
        <authorList>
            <consortium name="The Broad Institute Genomics Platform"/>
            <consortium name="The Broad Institute Genome Sequencing Center for Infectious Disease"/>
            <person name="Wu L."/>
            <person name="Ma J."/>
        </authorList>
    </citation>
    <scope>NUCLEOTIDE SEQUENCE [LARGE SCALE GENOMIC DNA]</scope>
    <source>
        <strain evidence="8">ICMP 6774ER</strain>
    </source>
</reference>
<keyword evidence="8" id="KW-1185">Reference proteome</keyword>
<keyword evidence="4 5" id="KW-0472">Membrane</keyword>
<keyword evidence="2 5" id="KW-0812">Transmembrane</keyword>
<comment type="subcellular location">
    <subcellularLocation>
        <location evidence="1">Membrane</location>
        <topology evidence="1">Multi-pass membrane protein</topology>
    </subcellularLocation>
</comment>
<evidence type="ECO:0000256" key="1">
    <source>
        <dbReference type="ARBA" id="ARBA00004141"/>
    </source>
</evidence>
<proteinExistence type="predicted"/>
<evidence type="ECO:0000256" key="5">
    <source>
        <dbReference type="SAM" id="Phobius"/>
    </source>
</evidence>